<evidence type="ECO:0000256" key="5">
    <source>
        <dbReference type="ARBA" id="ARBA00022989"/>
    </source>
</evidence>
<proteinExistence type="predicted"/>
<feature type="transmembrane region" description="Helical" evidence="8">
    <location>
        <begin position="421"/>
        <end position="444"/>
    </location>
</feature>
<feature type="transmembrane region" description="Helical" evidence="8">
    <location>
        <begin position="351"/>
        <end position="372"/>
    </location>
</feature>
<dbReference type="Proteomes" id="UP000831786">
    <property type="component" value="Chromosome"/>
</dbReference>
<dbReference type="PANTHER" id="PTHR43823">
    <property type="entry name" value="SPORULATION PROTEIN YKVU"/>
    <property type="match status" value="1"/>
</dbReference>
<feature type="transmembrane region" description="Helical" evidence="8">
    <location>
        <begin position="230"/>
        <end position="249"/>
    </location>
</feature>
<evidence type="ECO:0000256" key="8">
    <source>
        <dbReference type="SAM" id="Phobius"/>
    </source>
</evidence>
<dbReference type="InterPro" id="IPR002528">
    <property type="entry name" value="MATE_fam"/>
</dbReference>
<keyword evidence="6 8" id="KW-0472">Membrane</keyword>
<dbReference type="InterPro" id="IPR051327">
    <property type="entry name" value="MATE_MepA_subfamily"/>
</dbReference>
<protein>
    <submittedName>
        <fullName evidence="9">MATE family efflux transporter</fullName>
    </submittedName>
</protein>
<dbReference type="PIRSF" id="PIRSF006603">
    <property type="entry name" value="DinF"/>
    <property type="match status" value="1"/>
</dbReference>
<keyword evidence="4 8" id="KW-0812">Transmembrane</keyword>
<reference evidence="9 10" key="1">
    <citation type="submission" date="2022-04" db="EMBL/GenBank/DDBJ databases">
        <title>Leucobacter sp. isolated from rhizosphere of garlic.</title>
        <authorList>
            <person name="Won M."/>
            <person name="Lee C.-M."/>
            <person name="Woen H.-Y."/>
            <person name="Kwon S.-W."/>
        </authorList>
    </citation>
    <scope>NUCLEOTIDE SEQUENCE [LARGE SCALE GENOMIC DNA]</scope>
    <source>
        <strain evidence="9 10">H21R-40</strain>
    </source>
</reference>
<feature type="transmembrane region" description="Helical" evidence="8">
    <location>
        <begin position="130"/>
        <end position="152"/>
    </location>
</feature>
<evidence type="ECO:0000256" key="1">
    <source>
        <dbReference type="ARBA" id="ARBA00004651"/>
    </source>
</evidence>
<evidence type="ECO:0000313" key="9">
    <source>
        <dbReference type="EMBL" id="UOQ56784.1"/>
    </source>
</evidence>
<dbReference type="EMBL" id="CP095045">
    <property type="protein sequence ID" value="UOQ56784.1"/>
    <property type="molecule type" value="Genomic_DNA"/>
</dbReference>
<gene>
    <name evidence="9" type="ORF">MUN78_14085</name>
</gene>
<feature type="transmembrane region" description="Helical" evidence="8">
    <location>
        <begin position="384"/>
        <end position="409"/>
    </location>
</feature>
<dbReference type="RefSeq" id="WP_244727243.1">
    <property type="nucleotide sequence ID" value="NZ_CP095045.1"/>
</dbReference>
<feature type="transmembrane region" description="Helical" evidence="8">
    <location>
        <begin position="172"/>
        <end position="190"/>
    </location>
</feature>
<evidence type="ECO:0000256" key="3">
    <source>
        <dbReference type="ARBA" id="ARBA00022475"/>
    </source>
</evidence>
<keyword evidence="10" id="KW-1185">Reference proteome</keyword>
<feature type="transmembrane region" description="Helical" evidence="8">
    <location>
        <begin position="79"/>
        <end position="109"/>
    </location>
</feature>
<keyword evidence="2" id="KW-0813">Transport</keyword>
<feature type="transmembrane region" description="Helical" evidence="8">
    <location>
        <begin position="270"/>
        <end position="299"/>
    </location>
</feature>
<evidence type="ECO:0000256" key="7">
    <source>
        <dbReference type="SAM" id="MobiDB-lite"/>
    </source>
</evidence>
<evidence type="ECO:0000256" key="4">
    <source>
        <dbReference type="ARBA" id="ARBA00022692"/>
    </source>
</evidence>
<feature type="transmembrane region" description="Helical" evidence="8">
    <location>
        <begin position="46"/>
        <end position="67"/>
    </location>
</feature>
<comment type="subcellular location">
    <subcellularLocation>
        <location evidence="1">Cell membrane</location>
        <topology evidence="1">Multi-pass membrane protein</topology>
    </subcellularLocation>
</comment>
<keyword evidence="5 8" id="KW-1133">Transmembrane helix</keyword>
<feature type="transmembrane region" description="Helical" evidence="8">
    <location>
        <begin position="450"/>
        <end position="472"/>
    </location>
</feature>
<evidence type="ECO:0000313" key="10">
    <source>
        <dbReference type="Proteomes" id="UP000831786"/>
    </source>
</evidence>
<name>A0ABY4FJC9_9MICO</name>
<sequence>MSENRTDTASGIAPEARSETAPPLAGADSPADRNRWILSAAPMLRALLHLSVPMAAALVVGALYNVVNAGFIGAQHSTVLLTAVTLGTPVLGLIIALGNFFGVGGGALVSRLLGAAEHDPSGMADVRRAASFSVWGAALAGALLAVLGLLLLGPLVAGLGADAAATAATAEYVGVLLGFLPVLAASFSMEQIVRAQGAARQAMAGLLVSTAASLVLDVLFILVLHWGVGGVALSMGLANLVSLVYWLRWLRRSGAEADASPRAFTLAPRIVGPVLAIGTGVLLESGFMIVTSLVLNHLAAAHGSGVLAAMGVAVRIAQVPEFLIMGVTMGVLPLLAYAYGKGDRDRLRRAARSSAIAVGLLGLGFAVLLFAVREPLFALFSQDASLLGIGATIIAAQLAAMIANGFAGLVTTIFQATGRAVPSLVMSLAQGALFIPVVFAANAWFGLGGIIWALTISEIAVLLAGLVLLAGYRRAIARGLAQGSEERAEAALAAQ</sequence>
<dbReference type="InterPro" id="IPR048279">
    <property type="entry name" value="MdtK-like"/>
</dbReference>
<feature type="transmembrane region" description="Helical" evidence="8">
    <location>
        <begin position="319"/>
        <end position="339"/>
    </location>
</feature>
<feature type="transmembrane region" description="Helical" evidence="8">
    <location>
        <begin position="202"/>
        <end position="224"/>
    </location>
</feature>
<dbReference type="Pfam" id="PF01554">
    <property type="entry name" value="MatE"/>
    <property type="match status" value="2"/>
</dbReference>
<accession>A0ABY4FJC9</accession>
<keyword evidence="3" id="KW-1003">Cell membrane</keyword>
<evidence type="ECO:0000256" key="6">
    <source>
        <dbReference type="ARBA" id="ARBA00023136"/>
    </source>
</evidence>
<organism evidence="9 10">
    <name type="scientific">Leucobacter allii</name>
    <dbReference type="NCBI Taxonomy" id="2932247"/>
    <lineage>
        <taxon>Bacteria</taxon>
        <taxon>Bacillati</taxon>
        <taxon>Actinomycetota</taxon>
        <taxon>Actinomycetes</taxon>
        <taxon>Micrococcales</taxon>
        <taxon>Microbacteriaceae</taxon>
        <taxon>Leucobacter</taxon>
    </lineage>
</organism>
<feature type="region of interest" description="Disordered" evidence="7">
    <location>
        <begin position="1"/>
        <end position="30"/>
    </location>
</feature>
<dbReference type="PANTHER" id="PTHR43823:SF3">
    <property type="entry name" value="MULTIDRUG EXPORT PROTEIN MEPA"/>
    <property type="match status" value="1"/>
</dbReference>
<evidence type="ECO:0000256" key="2">
    <source>
        <dbReference type="ARBA" id="ARBA00022448"/>
    </source>
</evidence>